<evidence type="ECO:0000313" key="3">
    <source>
        <dbReference type="Proteomes" id="UP001221413"/>
    </source>
</evidence>
<comment type="caution">
    <text evidence="2">The sequence shown here is derived from an EMBL/GenBank/DDBJ whole genome shotgun (WGS) entry which is preliminary data.</text>
</comment>
<protein>
    <submittedName>
        <fullName evidence="2">Uncharacterized protein</fullName>
    </submittedName>
</protein>
<feature type="region of interest" description="Disordered" evidence="1">
    <location>
        <begin position="27"/>
        <end position="80"/>
    </location>
</feature>
<sequence>MRSTADGSARSATPLLVRQPATVVSFPHLELSLPSRQQTLRRPPSPDGDDDDDNHQPTPPRPLPSDSSRPDPPVNEPAGCVLERPQAPVASLFHTCTTANPTVKRTGFLPATVRTATYPYRAPADELSPS</sequence>
<gene>
    <name evidence="2" type="ORF">Dda_4454</name>
</gene>
<dbReference type="AlphaFoldDB" id="A0AAD6NJA5"/>
<evidence type="ECO:0000313" key="2">
    <source>
        <dbReference type="EMBL" id="KAJ6260230.1"/>
    </source>
</evidence>
<feature type="region of interest" description="Disordered" evidence="1">
    <location>
        <begin position="1"/>
        <end position="20"/>
    </location>
</feature>
<name>A0AAD6NJA5_DREDA</name>
<keyword evidence="3" id="KW-1185">Reference proteome</keyword>
<reference evidence="2" key="1">
    <citation type="submission" date="2023-01" db="EMBL/GenBank/DDBJ databases">
        <title>The chitinases involved in constricting ring structure development in the nematode-trapping fungus Drechslerella dactyloides.</title>
        <authorList>
            <person name="Wang R."/>
            <person name="Zhang L."/>
            <person name="Tang P."/>
            <person name="Li S."/>
            <person name="Liang L."/>
        </authorList>
    </citation>
    <scope>NUCLEOTIDE SEQUENCE</scope>
    <source>
        <strain evidence="2">YMF1.00031</strain>
    </source>
</reference>
<evidence type="ECO:0000256" key="1">
    <source>
        <dbReference type="SAM" id="MobiDB-lite"/>
    </source>
</evidence>
<dbReference type="Proteomes" id="UP001221413">
    <property type="component" value="Unassembled WGS sequence"/>
</dbReference>
<organism evidence="2 3">
    <name type="scientific">Drechslerella dactyloides</name>
    <name type="common">Nematode-trapping fungus</name>
    <name type="synonym">Arthrobotrys dactyloides</name>
    <dbReference type="NCBI Taxonomy" id="74499"/>
    <lineage>
        <taxon>Eukaryota</taxon>
        <taxon>Fungi</taxon>
        <taxon>Dikarya</taxon>
        <taxon>Ascomycota</taxon>
        <taxon>Pezizomycotina</taxon>
        <taxon>Orbiliomycetes</taxon>
        <taxon>Orbiliales</taxon>
        <taxon>Orbiliaceae</taxon>
        <taxon>Drechslerella</taxon>
    </lineage>
</organism>
<dbReference type="EMBL" id="JAQGDS010000005">
    <property type="protein sequence ID" value="KAJ6260230.1"/>
    <property type="molecule type" value="Genomic_DNA"/>
</dbReference>
<accession>A0AAD6NJA5</accession>
<proteinExistence type="predicted"/>